<organism evidence="8 9">
    <name type="scientific">Desulfurispira natronophila</name>
    <dbReference type="NCBI Taxonomy" id="682562"/>
    <lineage>
        <taxon>Bacteria</taxon>
        <taxon>Pseudomonadati</taxon>
        <taxon>Chrysiogenota</taxon>
        <taxon>Chrysiogenia</taxon>
        <taxon>Chrysiogenales</taxon>
        <taxon>Chrysiogenaceae</taxon>
        <taxon>Desulfurispira</taxon>
    </lineage>
</organism>
<keyword evidence="4 7" id="KW-0472">Membrane</keyword>
<dbReference type="InterPro" id="IPR000527">
    <property type="entry name" value="Flag_Lring"/>
</dbReference>
<evidence type="ECO:0000256" key="4">
    <source>
        <dbReference type="ARBA" id="ARBA00023136"/>
    </source>
</evidence>
<evidence type="ECO:0000256" key="3">
    <source>
        <dbReference type="ARBA" id="ARBA00022729"/>
    </source>
</evidence>
<evidence type="ECO:0000313" key="8">
    <source>
        <dbReference type="EMBL" id="MBB5020880.1"/>
    </source>
</evidence>
<keyword evidence="7" id="KW-0449">Lipoprotein</keyword>
<evidence type="ECO:0000256" key="5">
    <source>
        <dbReference type="ARBA" id="ARBA00023143"/>
    </source>
</evidence>
<dbReference type="AlphaFoldDB" id="A0A7W8DG04"/>
<comment type="similarity">
    <text evidence="2 7">Belongs to the FlgH family.</text>
</comment>
<evidence type="ECO:0000313" key="9">
    <source>
        <dbReference type="Proteomes" id="UP000528322"/>
    </source>
</evidence>
<keyword evidence="8" id="KW-0969">Cilium</keyword>
<keyword evidence="3 7" id="KW-0732">Signal</keyword>
<comment type="subcellular location">
    <subcellularLocation>
        <location evidence="7">Cell outer membrane</location>
        <topology evidence="7">Lipid-anchor</topology>
    </subcellularLocation>
    <subcellularLocation>
        <location evidence="7">Bacterial flagellum basal body</location>
    </subcellularLocation>
</comment>
<dbReference type="Proteomes" id="UP000528322">
    <property type="component" value="Unassembled WGS sequence"/>
</dbReference>
<keyword evidence="6 7" id="KW-0998">Cell outer membrane</keyword>
<accession>A0A7W8DG04</accession>
<dbReference type="PANTHER" id="PTHR34933">
    <property type="entry name" value="FLAGELLAR L-RING PROTEIN"/>
    <property type="match status" value="1"/>
</dbReference>
<dbReference type="PRINTS" id="PR01008">
    <property type="entry name" value="FLGLRINGFLGH"/>
</dbReference>
<dbReference type="PANTHER" id="PTHR34933:SF1">
    <property type="entry name" value="FLAGELLAR L-RING PROTEIN"/>
    <property type="match status" value="1"/>
</dbReference>
<keyword evidence="5 7" id="KW-0975">Bacterial flagellum</keyword>
<evidence type="ECO:0000256" key="2">
    <source>
        <dbReference type="ARBA" id="ARBA00006929"/>
    </source>
</evidence>
<comment type="caution">
    <text evidence="8">The sequence shown here is derived from an EMBL/GenBank/DDBJ whole genome shotgun (WGS) entry which is preliminary data.</text>
</comment>
<comment type="subunit">
    <text evidence="7">The basal body constitutes a major portion of the flagellar organelle and consists of four rings (L,P,S, and M) mounted on a central rod.</text>
</comment>
<dbReference type="PROSITE" id="PS51257">
    <property type="entry name" value="PROKAR_LIPOPROTEIN"/>
    <property type="match status" value="1"/>
</dbReference>
<protein>
    <recommendedName>
        <fullName evidence="7">Flagellar L-ring protein</fullName>
    </recommendedName>
    <alternativeName>
        <fullName evidence="7">Basal body L-ring protein</fullName>
    </alternativeName>
</protein>
<evidence type="ECO:0000256" key="6">
    <source>
        <dbReference type="ARBA" id="ARBA00023237"/>
    </source>
</evidence>
<dbReference type="HAMAP" id="MF_00415">
    <property type="entry name" value="FlgH"/>
    <property type="match status" value="1"/>
</dbReference>
<keyword evidence="9" id="KW-1185">Reference proteome</keyword>
<dbReference type="RefSeq" id="WP_183728474.1">
    <property type="nucleotide sequence ID" value="NZ_JACHID010000001.1"/>
</dbReference>
<dbReference type="GO" id="GO:0009279">
    <property type="term" value="C:cell outer membrane"/>
    <property type="evidence" value="ECO:0007669"/>
    <property type="project" value="UniProtKB-SubCell"/>
</dbReference>
<sequence>MRFILLAFISFSLLGCSQKVQHTIPDISYIEDYEVEPRDNASVNGSLWTDTTPTSIYFLDRKARRTNDIITVRVVESSSASNTGNVSTSRDSSVNMGVGSIFGKDRGSINPAIDANSSNSFAGSGQLQRADSITATVSTRIVRVLNNGNMVLQGKREIMVDNEKQTLYVSGVVRPEDIDANNTVMSSALADAQIMYTGSGSLAASRKPGWGTRILNTIWPF</sequence>
<evidence type="ECO:0000256" key="7">
    <source>
        <dbReference type="HAMAP-Rule" id="MF_00415"/>
    </source>
</evidence>
<dbReference type="Pfam" id="PF02107">
    <property type="entry name" value="FlgH"/>
    <property type="match status" value="1"/>
</dbReference>
<name>A0A7W8DG04_9BACT</name>
<dbReference type="EMBL" id="JACHID010000001">
    <property type="protein sequence ID" value="MBB5020880.1"/>
    <property type="molecule type" value="Genomic_DNA"/>
</dbReference>
<dbReference type="GO" id="GO:0003774">
    <property type="term" value="F:cytoskeletal motor activity"/>
    <property type="evidence" value="ECO:0007669"/>
    <property type="project" value="InterPro"/>
</dbReference>
<comment type="function">
    <text evidence="1 7">Assembles around the rod to form the L-ring and probably protects the motor/basal body from shearing forces during rotation.</text>
</comment>
<keyword evidence="8" id="KW-0282">Flagellum</keyword>
<evidence type="ECO:0000256" key="1">
    <source>
        <dbReference type="ARBA" id="ARBA00002591"/>
    </source>
</evidence>
<proteinExistence type="inferred from homology"/>
<reference evidence="8 9" key="1">
    <citation type="submission" date="2020-08" db="EMBL/GenBank/DDBJ databases">
        <title>Genomic Encyclopedia of Type Strains, Phase IV (KMG-IV): sequencing the most valuable type-strain genomes for metagenomic binning, comparative biology and taxonomic classification.</title>
        <authorList>
            <person name="Goeker M."/>
        </authorList>
    </citation>
    <scope>NUCLEOTIDE SEQUENCE [LARGE SCALE GENOMIC DNA]</scope>
    <source>
        <strain evidence="8 9">DSM 22071</strain>
    </source>
</reference>
<dbReference type="GO" id="GO:0009427">
    <property type="term" value="C:bacterial-type flagellum basal body, distal rod, L ring"/>
    <property type="evidence" value="ECO:0007669"/>
    <property type="project" value="InterPro"/>
</dbReference>
<keyword evidence="8" id="KW-0966">Cell projection</keyword>
<dbReference type="GO" id="GO:0071973">
    <property type="term" value="P:bacterial-type flagellum-dependent cell motility"/>
    <property type="evidence" value="ECO:0007669"/>
    <property type="project" value="InterPro"/>
</dbReference>
<gene>
    <name evidence="7" type="primary">flgH</name>
    <name evidence="8" type="ORF">HNR37_000183</name>
</gene>